<sequence length="181" mass="19319">MPIYKAPVEDVNFLLNDVFQIDRYDNLAGFSDASSDVREAILGEAAKLAEEVLQPLNRVGDLEGCKRADDGSVTTPKGFKEAFKQVAEGGWLGLSAPTEFGGQGLPVTLSQAVNEFQCSANMAFSMYGGLTMGATAALIVHGSPEQKKTYVSKMVAGEWTGTMNLTEPQCGTDLGMLRTKA</sequence>
<dbReference type="SUPFAM" id="SSF56645">
    <property type="entry name" value="Acyl-CoA dehydrogenase NM domain-like"/>
    <property type="match status" value="1"/>
</dbReference>
<dbReference type="InterPro" id="IPR037069">
    <property type="entry name" value="AcylCoA_DH/ox_N_sf"/>
</dbReference>
<dbReference type="Gene3D" id="2.40.110.10">
    <property type="entry name" value="Butyryl-CoA Dehydrogenase, subunit A, domain 2"/>
    <property type="match status" value="1"/>
</dbReference>
<dbReference type="InterPro" id="IPR046373">
    <property type="entry name" value="Acyl-CoA_Oxase/DH_mid-dom_sf"/>
</dbReference>
<feature type="non-terminal residue" evidence="2">
    <location>
        <position position="181"/>
    </location>
</feature>
<dbReference type="AlphaFoldDB" id="X1IHU0"/>
<dbReference type="Pfam" id="PF02771">
    <property type="entry name" value="Acyl-CoA_dh_N"/>
    <property type="match status" value="1"/>
</dbReference>
<protein>
    <recommendedName>
        <fullName evidence="1">Acyl-CoA dehydrogenase/oxidase N-terminal domain-containing protein</fullName>
    </recommendedName>
</protein>
<evidence type="ECO:0000313" key="2">
    <source>
        <dbReference type="EMBL" id="GAH57128.1"/>
    </source>
</evidence>
<dbReference type="GO" id="GO:0050660">
    <property type="term" value="F:flavin adenine dinucleotide binding"/>
    <property type="evidence" value="ECO:0007669"/>
    <property type="project" value="InterPro"/>
</dbReference>
<dbReference type="InterPro" id="IPR013786">
    <property type="entry name" value="AcylCoA_DH/ox_N"/>
</dbReference>
<dbReference type="InterPro" id="IPR052166">
    <property type="entry name" value="Diverse_Acyl-CoA_DH"/>
</dbReference>
<dbReference type="Gene3D" id="1.10.540.10">
    <property type="entry name" value="Acyl-CoA dehydrogenase/oxidase, N-terminal domain"/>
    <property type="match status" value="1"/>
</dbReference>
<dbReference type="InterPro" id="IPR009100">
    <property type="entry name" value="AcylCoA_DH/oxidase_NM_dom_sf"/>
</dbReference>
<feature type="domain" description="Acyl-CoA dehydrogenase/oxidase N-terminal" evidence="1">
    <location>
        <begin position="40"/>
        <end position="158"/>
    </location>
</feature>
<accession>X1IHU0</accession>
<comment type="caution">
    <text evidence="2">The sequence shown here is derived from an EMBL/GenBank/DDBJ whole genome shotgun (WGS) entry which is preliminary data.</text>
</comment>
<dbReference type="PANTHER" id="PTHR42803">
    <property type="entry name" value="ACYL-COA DEHYDROGENASE"/>
    <property type="match status" value="1"/>
</dbReference>
<gene>
    <name evidence="2" type="ORF">S03H2_32599</name>
</gene>
<dbReference type="PANTHER" id="PTHR42803:SF1">
    <property type="entry name" value="BROAD-SPECIFICITY LINEAR ACYL-COA DEHYDROGENASE FADE5"/>
    <property type="match status" value="1"/>
</dbReference>
<organism evidence="2">
    <name type="scientific">marine sediment metagenome</name>
    <dbReference type="NCBI Taxonomy" id="412755"/>
    <lineage>
        <taxon>unclassified sequences</taxon>
        <taxon>metagenomes</taxon>
        <taxon>ecological metagenomes</taxon>
    </lineage>
</organism>
<name>X1IHU0_9ZZZZ</name>
<dbReference type="GO" id="GO:0016627">
    <property type="term" value="F:oxidoreductase activity, acting on the CH-CH group of donors"/>
    <property type="evidence" value="ECO:0007669"/>
    <property type="project" value="InterPro"/>
</dbReference>
<evidence type="ECO:0000259" key="1">
    <source>
        <dbReference type="Pfam" id="PF02771"/>
    </source>
</evidence>
<dbReference type="EMBL" id="BARU01019810">
    <property type="protein sequence ID" value="GAH57128.1"/>
    <property type="molecule type" value="Genomic_DNA"/>
</dbReference>
<proteinExistence type="predicted"/>
<reference evidence="2" key="1">
    <citation type="journal article" date="2014" name="Front. Microbiol.">
        <title>High frequency of phylogenetically diverse reductive dehalogenase-homologous genes in deep subseafloor sedimentary metagenomes.</title>
        <authorList>
            <person name="Kawai M."/>
            <person name="Futagami T."/>
            <person name="Toyoda A."/>
            <person name="Takaki Y."/>
            <person name="Nishi S."/>
            <person name="Hori S."/>
            <person name="Arai W."/>
            <person name="Tsubouchi T."/>
            <person name="Morono Y."/>
            <person name="Uchiyama I."/>
            <person name="Ito T."/>
            <person name="Fujiyama A."/>
            <person name="Inagaki F."/>
            <person name="Takami H."/>
        </authorList>
    </citation>
    <scope>NUCLEOTIDE SEQUENCE</scope>
    <source>
        <strain evidence="2">Expedition CK06-06</strain>
    </source>
</reference>